<evidence type="ECO:0000256" key="6">
    <source>
        <dbReference type="ARBA" id="ARBA00022741"/>
    </source>
</evidence>
<dbReference type="Gene3D" id="3.40.1190.10">
    <property type="entry name" value="Mur-like, catalytic domain"/>
    <property type="match status" value="1"/>
</dbReference>
<dbReference type="InterPro" id="IPR036615">
    <property type="entry name" value="Mur_ligase_C_dom_sf"/>
</dbReference>
<dbReference type="PROSITE" id="PS01012">
    <property type="entry name" value="FOLYLPOLYGLU_SYNT_2"/>
    <property type="match status" value="1"/>
</dbReference>
<dbReference type="GO" id="GO:0005524">
    <property type="term" value="F:ATP binding"/>
    <property type="evidence" value="ECO:0007669"/>
    <property type="project" value="UniProtKB-KW"/>
</dbReference>
<dbReference type="InterPro" id="IPR036565">
    <property type="entry name" value="Mur-like_cat_sf"/>
</dbReference>
<dbReference type="GO" id="GO:0008841">
    <property type="term" value="F:dihydrofolate synthase activity"/>
    <property type="evidence" value="ECO:0007669"/>
    <property type="project" value="TreeGrafter"/>
</dbReference>
<evidence type="ECO:0000256" key="9">
    <source>
        <dbReference type="ARBA" id="ARBA00047493"/>
    </source>
</evidence>
<dbReference type="SUPFAM" id="SSF53623">
    <property type="entry name" value="MurD-like peptide ligases, catalytic domain"/>
    <property type="match status" value="1"/>
</dbReference>
<keyword evidence="6" id="KW-0547">Nucleotide-binding</keyword>
<dbReference type="InterPro" id="IPR013221">
    <property type="entry name" value="Mur_ligase_cen"/>
</dbReference>
<comment type="similarity">
    <text evidence="2">Belongs to the folylpolyglutamate synthase family.</text>
</comment>
<feature type="non-terminal residue" evidence="12">
    <location>
        <position position="455"/>
    </location>
</feature>
<dbReference type="FunFam" id="3.40.1190.10:FF:000011">
    <property type="entry name" value="Folylpolyglutamate synthase/dihydrofolate synthase"/>
    <property type="match status" value="1"/>
</dbReference>
<dbReference type="Pfam" id="PF02875">
    <property type="entry name" value="Mur_ligase_C"/>
    <property type="match status" value="1"/>
</dbReference>
<proteinExistence type="inferred from homology"/>
<evidence type="ECO:0000259" key="11">
    <source>
        <dbReference type="Pfam" id="PF08245"/>
    </source>
</evidence>
<dbReference type="InterPro" id="IPR001645">
    <property type="entry name" value="Folylpolyglutamate_synth"/>
</dbReference>
<comment type="catalytic activity">
    <reaction evidence="9">
        <text>(6S)-5,6,7,8-tetrahydrofolyl-(gamma-L-Glu)(n) + L-glutamate + ATP = (6S)-5,6,7,8-tetrahydrofolyl-(gamma-L-Glu)(n+1) + ADP + phosphate + H(+)</text>
        <dbReference type="Rhea" id="RHEA:10580"/>
        <dbReference type="Rhea" id="RHEA-COMP:14738"/>
        <dbReference type="Rhea" id="RHEA-COMP:14740"/>
        <dbReference type="ChEBI" id="CHEBI:15378"/>
        <dbReference type="ChEBI" id="CHEBI:29985"/>
        <dbReference type="ChEBI" id="CHEBI:30616"/>
        <dbReference type="ChEBI" id="CHEBI:43474"/>
        <dbReference type="ChEBI" id="CHEBI:141005"/>
        <dbReference type="ChEBI" id="CHEBI:456216"/>
        <dbReference type="EC" id="6.3.2.17"/>
    </reaction>
</comment>
<evidence type="ECO:0000256" key="2">
    <source>
        <dbReference type="ARBA" id="ARBA00008276"/>
    </source>
</evidence>
<dbReference type="InterPro" id="IPR004101">
    <property type="entry name" value="Mur_ligase_C"/>
</dbReference>
<dbReference type="GO" id="GO:0046872">
    <property type="term" value="F:metal ion binding"/>
    <property type="evidence" value="ECO:0007669"/>
    <property type="project" value="UniProtKB-KW"/>
</dbReference>
<dbReference type="EMBL" id="UINC01004887">
    <property type="protein sequence ID" value="SVA17573.1"/>
    <property type="molecule type" value="Genomic_DNA"/>
</dbReference>
<dbReference type="Gene3D" id="3.90.190.20">
    <property type="entry name" value="Mur ligase, C-terminal domain"/>
    <property type="match status" value="1"/>
</dbReference>
<evidence type="ECO:0000313" key="12">
    <source>
        <dbReference type="EMBL" id="SVA17573.1"/>
    </source>
</evidence>
<accession>A0A381TU34</accession>
<dbReference type="PANTHER" id="PTHR11136">
    <property type="entry name" value="FOLYLPOLYGLUTAMATE SYNTHASE-RELATED"/>
    <property type="match status" value="1"/>
</dbReference>
<evidence type="ECO:0000256" key="3">
    <source>
        <dbReference type="ARBA" id="ARBA00013025"/>
    </source>
</evidence>
<evidence type="ECO:0000259" key="10">
    <source>
        <dbReference type="Pfam" id="PF02875"/>
    </source>
</evidence>
<keyword evidence="7" id="KW-0067">ATP-binding</keyword>
<evidence type="ECO:0000256" key="8">
    <source>
        <dbReference type="ARBA" id="ARBA00022842"/>
    </source>
</evidence>
<organism evidence="12">
    <name type="scientific">marine metagenome</name>
    <dbReference type="NCBI Taxonomy" id="408172"/>
    <lineage>
        <taxon>unclassified sequences</taxon>
        <taxon>metagenomes</taxon>
        <taxon>ecological metagenomes</taxon>
    </lineage>
</organism>
<protein>
    <recommendedName>
        <fullName evidence="3">tetrahydrofolate synthase</fullName>
        <ecNumber evidence="3">6.3.2.17</ecNumber>
    </recommendedName>
</protein>
<dbReference type="PANTHER" id="PTHR11136:SF0">
    <property type="entry name" value="DIHYDROFOLATE SYNTHETASE-RELATED"/>
    <property type="match status" value="1"/>
</dbReference>
<feature type="domain" description="Mur ligase central" evidence="11">
    <location>
        <begin position="54"/>
        <end position="281"/>
    </location>
</feature>
<reference evidence="12" key="1">
    <citation type="submission" date="2018-05" db="EMBL/GenBank/DDBJ databases">
        <authorList>
            <person name="Lanie J.A."/>
            <person name="Ng W.-L."/>
            <person name="Kazmierczak K.M."/>
            <person name="Andrzejewski T.M."/>
            <person name="Davidsen T.M."/>
            <person name="Wayne K.J."/>
            <person name="Tettelin H."/>
            <person name="Glass J.I."/>
            <person name="Rusch D."/>
            <person name="Podicherti R."/>
            <person name="Tsui H.-C.T."/>
            <person name="Winkler M.E."/>
        </authorList>
    </citation>
    <scope>NUCLEOTIDE SEQUENCE</scope>
</reference>
<dbReference type="GO" id="GO:0004326">
    <property type="term" value="F:tetrahydrofolylpolyglutamate synthase activity"/>
    <property type="evidence" value="ECO:0007669"/>
    <property type="project" value="UniProtKB-EC"/>
</dbReference>
<sequence>MSLKYNKAISQLLSLADFERKSRANDPPDFHLKRVQRLLHYLGNPHQGQKYIHVAGSKGKGSTSALIAWSLAGSGYKTGLFTSPSIHKITERFRINGIPISENEFSDLINTLWPAVEQVTTDGDIGLVSVFELETAMAFCHFAKAGVDISVIEVGLGGRLDSTNIITPLVSVITPISLDHVKILGGTIELIAGEKAGIIKPGIPVVLAAQEIKAYNVICSTAHELKSNVVDSESIVKIVNAKDLGLDGVKLEFIVDKETIRSHLKLLGAHQVDNFRTAMTVLKQLNDHALPIDFAASAAHIKNIDWPARNQLVTHASADGNAIFVDGAHNNASARALCESVQKLFPERNQTILIIGIIGGHDPVGLVEELMPLKPKIIVTESRHPKSLTNFNLSETLYESKIIVTTTTTNTVEALAKAKSMAQPGDLIIATGSLFVAAEIIEIEHNLDPEIYPDI</sequence>
<name>A0A381TU34_9ZZZZ</name>
<dbReference type="PIRSF" id="PIRSF001563">
    <property type="entry name" value="Folylpolyglu_synth"/>
    <property type="match status" value="1"/>
</dbReference>
<dbReference type="SUPFAM" id="SSF53244">
    <property type="entry name" value="MurD-like peptide ligases, peptide-binding domain"/>
    <property type="match status" value="1"/>
</dbReference>
<gene>
    <name evidence="12" type="ORF">METZ01_LOCUS70427</name>
</gene>
<dbReference type="Pfam" id="PF08245">
    <property type="entry name" value="Mur_ligase_M"/>
    <property type="match status" value="1"/>
</dbReference>
<keyword evidence="4" id="KW-0436">Ligase</keyword>
<dbReference type="InterPro" id="IPR018109">
    <property type="entry name" value="Folylpolyglutamate_synth_CS"/>
</dbReference>
<evidence type="ECO:0000256" key="1">
    <source>
        <dbReference type="ARBA" id="ARBA00001946"/>
    </source>
</evidence>
<comment type="cofactor">
    <cofactor evidence="1">
        <name>Mg(2+)</name>
        <dbReference type="ChEBI" id="CHEBI:18420"/>
    </cofactor>
</comment>
<evidence type="ECO:0000256" key="5">
    <source>
        <dbReference type="ARBA" id="ARBA00022723"/>
    </source>
</evidence>
<dbReference type="AlphaFoldDB" id="A0A381TU34"/>
<feature type="domain" description="Mur ligase C-terminal" evidence="10">
    <location>
        <begin position="309"/>
        <end position="433"/>
    </location>
</feature>
<evidence type="ECO:0000256" key="7">
    <source>
        <dbReference type="ARBA" id="ARBA00022840"/>
    </source>
</evidence>
<dbReference type="EC" id="6.3.2.17" evidence="3"/>
<keyword evidence="5" id="KW-0479">Metal-binding</keyword>
<evidence type="ECO:0000256" key="4">
    <source>
        <dbReference type="ARBA" id="ARBA00022598"/>
    </source>
</evidence>
<dbReference type="NCBIfam" id="TIGR01499">
    <property type="entry name" value="folC"/>
    <property type="match status" value="1"/>
</dbReference>
<keyword evidence="8" id="KW-0460">Magnesium</keyword>
<dbReference type="GO" id="GO:0005737">
    <property type="term" value="C:cytoplasm"/>
    <property type="evidence" value="ECO:0007669"/>
    <property type="project" value="TreeGrafter"/>
</dbReference>